<protein>
    <recommendedName>
        <fullName evidence="4">(R)-citramalate synthase</fullName>
        <ecNumber evidence="3">2.3.3.13</ecNumber>
        <ecNumber evidence="9">2.3.3.21</ecNumber>
    </recommendedName>
</protein>
<dbReference type="Pfam" id="PF22617">
    <property type="entry name" value="HCS_D2"/>
    <property type="match status" value="1"/>
</dbReference>
<sequence>MVASEPRIAEVAAAVVRAPAHAIRQQHAAPPRLVDIYDTTLRDGTQMEGISVSVDDKLKIARVLSNFGMHYIEGGWPGSNPKDAEFFERAKAEPPPDVWSRIAELPPEAWSRIAAFGSTRRKNSTCEQDKQLATLIAAGTNCVTIVAKAWDLHVDHILEVPREENLAMVGESVAFLKAAGKEVMIDLEHFFDGFKANPAYTMQVCERAVEAGADVLVLCDTNGGTLGWEVDQAVRTVASAFPGVRLGIHCHNDQELAVSNSLQAVQSGATVVQGTINGIGGTINGIGGTINGIGERTGNANLASIVPTLQLKMGCAGVGERLPELTALCRFVDEQLNRLPDSKAPYVGQSAFAHKGGIHVSAVNKIPDSYQHIDPAAVGNVRRTLVSELSGRSNILSKVEEFGMGSKEEFSSPEWQDRMNRVLTAVKTLEKRGSTFEGADATVNLIEPLRGYTFEGADATVNLMIRRLMPGYTAPFRLMDYTVTAADTMGSDALRGEETGTPGSVMPSVRATVKVKLPAGVSQMESLASFWDNGDRTQRLESAEGNGPVNALAKALNKALLPTFPSLQHVVLKDYKASRRPAQLPELRVFVGEVVQELKFQLKVRILDQESATAANTRVMIEFMDSHHNQQWATVGVDTNIISASMCALMDGFEYALVEYAPCCSLDRPRPPVREEDDPFEGERS</sequence>
<dbReference type="EMBL" id="JAFCMP010000334">
    <property type="protein sequence ID" value="KAG5181285.1"/>
    <property type="molecule type" value="Genomic_DNA"/>
</dbReference>
<evidence type="ECO:0000256" key="3">
    <source>
        <dbReference type="ARBA" id="ARBA00012973"/>
    </source>
</evidence>
<evidence type="ECO:0000259" key="11">
    <source>
        <dbReference type="PROSITE" id="PS50991"/>
    </source>
</evidence>
<dbReference type="SMART" id="SM00917">
    <property type="entry name" value="LeuA_dimer"/>
    <property type="match status" value="1"/>
</dbReference>
<keyword evidence="8" id="KW-0100">Branched-chain amino acid biosynthesis</keyword>
<keyword evidence="6" id="KW-0412">Isoleucine biosynthesis</keyword>
<dbReference type="InterPro" id="IPR013785">
    <property type="entry name" value="Aldolase_TIM"/>
</dbReference>
<evidence type="ECO:0000256" key="7">
    <source>
        <dbReference type="ARBA" id="ARBA00022679"/>
    </source>
</evidence>
<dbReference type="EC" id="2.3.3.21" evidence="9"/>
<reference evidence="12" key="1">
    <citation type="submission" date="2021-02" db="EMBL/GenBank/DDBJ databases">
        <title>First Annotated Genome of the Yellow-green Alga Tribonema minus.</title>
        <authorList>
            <person name="Mahan K.M."/>
        </authorList>
    </citation>
    <scope>NUCLEOTIDE SEQUENCE</scope>
    <source>
        <strain evidence="12">UTEX B ZZ1240</strain>
    </source>
</reference>
<dbReference type="GO" id="GO:0009098">
    <property type="term" value="P:L-leucine biosynthetic process"/>
    <property type="evidence" value="ECO:0007669"/>
    <property type="project" value="InterPro"/>
</dbReference>
<dbReference type="UniPathway" id="UPA00047">
    <property type="reaction ID" value="UER00066"/>
</dbReference>
<dbReference type="SUPFAM" id="SSF51569">
    <property type="entry name" value="Aldolase"/>
    <property type="match status" value="2"/>
</dbReference>
<dbReference type="Pfam" id="PF00682">
    <property type="entry name" value="HMGL-like"/>
    <property type="match status" value="1"/>
</dbReference>
<keyword evidence="13" id="KW-1185">Reference proteome</keyword>
<dbReference type="EC" id="2.3.3.13" evidence="3"/>
<evidence type="ECO:0000256" key="5">
    <source>
        <dbReference type="ARBA" id="ARBA00022605"/>
    </source>
</evidence>
<feature type="domain" description="Pyruvate carboxyltransferase" evidence="11">
    <location>
        <begin position="34"/>
        <end position="312"/>
    </location>
</feature>
<dbReference type="GO" id="GO:0003852">
    <property type="term" value="F:2-isopropylmalate synthase activity"/>
    <property type="evidence" value="ECO:0007669"/>
    <property type="project" value="UniProtKB-EC"/>
</dbReference>
<dbReference type="InterPro" id="IPR002034">
    <property type="entry name" value="AIPM/Hcit_synth_CS"/>
</dbReference>
<gene>
    <name evidence="12" type="ORF">JKP88DRAFT_346676</name>
</gene>
<dbReference type="SUPFAM" id="SSF110921">
    <property type="entry name" value="2-isopropylmalate synthase LeuA, allosteric (dimerisation) domain"/>
    <property type="match status" value="1"/>
</dbReference>
<dbReference type="Pfam" id="PF08502">
    <property type="entry name" value="LeuA_dimer"/>
    <property type="match status" value="1"/>
</dbReference>
<evidence type="ECO:0000256" key="9">
    <source>
        <dbReference type="ARBA" id="ARBA00034330"/>
    </source>
</evidence>
<evidence type="ECO:0000256" key="4">
    <source>
        <dbReference type="ARBA" id="ARBA00022325"/>
    </source>
</evidence>
<dbReference type="OrthoDB" id="2015253at2759"/>
<evidence type="ECO:0000256" key="1">
    <source>
        <dbReference type="ARBA" id="ARBA00004743"/>
    </source>
</evidence>
<proteinExistence type="inferred from homology"/>
<dbReference type="InterPro" id="IPR036230">
    <property type="entry name" value="LeuA_allosteric_dom_sf"/>
</dbReference>
<comment type="pathway">
    <text evidence="1">Amino-acid biosynthesis; L-isoleucine biosynthesis; 2-oxobutanoate from pyruvate: step 1/3.</text>
</comment>
<comment type="caution">
    <text evidence="12">The sequence shown here is derived from an EMBL/GenBank/DDBJ whole genome shotgun (WGS) entry which is preliminary data.</text>
</comment>
<dbReference type="CDD" id="cd07941">
    <property type="entry name" value="DRE_TIM_LeuA3"/>
    <property type="match status" value="1"/>
</dbReference>
<dbReference type="AlphaFoldDB" id="A0A836CCG4"/>
<keyword evidence="7 10" id="KW-0808">Transferase</keyword>
<dbReference type="GO" id="GO:0009097">
    <property type="term" value="P:isoleucine biosynthetic process"/>
    <property type="evidence" value="ECO:0007669"/>
    <property type="project" value="UniProtKB-UniPathway"/>
</dbReference>
<evidence type="ECO:0000256" key="2">
    <source>
        <dbReference type="ARBA" id="ARBA00006154"/>
    </source>
</evidence>
<dbReference type="PANTHER" id="PTHR43538">
    <property type="entry name" value="ALPHA-IPM SYNTHASE/HOMOCITRATE SYNTHASE"/>
    <property type="match status" value="1"/>
</dbReference>
<dbReference type="PROSITE" id="PS00815">
    <property type="entry name" value="AIPM_HOMOCIT_SYNTH_1"/>
    <property type="match status" value="1"/>
</dbReference>
<organism evidence="12 13">
    <name type="scientific">Tribonema minus</name>
    <dbReference type="NCBI Taxonomy" id="303371"/>
    <lineage>
        <taxon>Eukaryota</taxon>
        <taxon>Sar</taxon>
        <taxon>Stramenopiles</taxon>
        <taxon>Ochrophyta</taxon>
        <taxon>PX clade</taxon>
        <taxon>Xanthophyceae</taxon>
        <taxon>Tribonematales</taxon>
        <taxon>Tribonemataceae</taxon>
        <taxon>Tribonema</taxon>
    </lineage>
</organism>
<evidence type="ECO:0000256" key="8">
    <source>
        <dbReference type="ARBA" id="ARBA00023304"/>
    </source>
</evidence>
<accession>A0A836CCG4</accession>
<dbReference type="PROSITE" id="PS50991">
    <property type="entry name" value="PYR_CT"/>
    <property type="match status" value="1"/>
</dbReference>
<dbReference type="InterPro" id="IPR013709">
    <property type="entry name" value="2-isopropylmalate_synth_dimer"/>
</dbReference>
<keyword evidence="5" id="KW-0028">Amino-acid biosynthesis</keyword>
<dbReference type="InterPro" id="IPR054691">
    <property type="entry name" value="LeuA/HCS_post-cat"/>
</dbReference>
<dbReference type="InterPro" id="IPR005675">
    <property type="entry name" value="Citramal_synthase"/>
</dbReference>
<comment type="similarity">
    <text evidence="2 10">Belongs to the alpha-IPM synthase/homocitrate synthase family.</text>
</comment>
<dbReference type="Gene3D" id="1.10.238.260">
    <property type="match status" value="1"/>
</dbReference>
<dbReference type="PANTHER" id="PTHR43538:SF1">
    <property type="entry name" value="(R)-CITRAMALATE SYNTHASE"/>
    <property type="match status" value="1"/>
</dbReference>
<dbReference type="InterPro" id="IPR000891">
    <property type="entry name" value="PYR_CT"/>
</dbReference>
<dbReference type="Proteomes" id="UP000664859">
    <property type="component" value="Unassembled WGS sequence"/>
</dbReference>
<evidence type="ECO:0000256" key="6">
    <source>
        <dbReference type="ARBA" id="ARBA00022624"/>
    </source>
</evidence>
<dbReference type="GO" id="GO:0043714">
    <property type="term" value="F:(R)-citramalate synthase activity"/>
    <property type="evidence" value="ECO:0007669"/>
    <property type="project" value="UniProtKB-EC"/>
</dbReference>
<dbReference type="Gene3D" id="3.20.20.70">
    <property type="entry name" value="Aldolase class I"/>
    <property type="match status" value="1"/>
</dbReference>
<evidence type="ECO:0000313" key="13">
    <source>
        <dbReference type="Proteomes" id="UP000664859"/>
    </source>
</evidence>
<dbReference type="Gene3D" id="3.30.160.270">
    <property type="match status" value="1"/>
</dbReference>
<evidence type="ECO:0000256" key="10">
    <source>
        <dbReference type="RuleBase" id="RU003523"/>
    </source>
</evidence>
<name>A0A836CCG4_9STRA</name>
<evidence type="ECO:0000313" key="12">
    <source>
        <dbReference type="EMBL" id="KAG5181285.1"/>
    </source>
</evidence>